<feature type="transmembrane region" description="Helical" evidence="1">
    <location>
        <begin position="68"/>
        <end position="90"/>
    </location>
</feature>
<sequence length="181" mass="19819">MKIVAKRLLIWGAVILCLLMIPALAMRYTTEVRWDLSDFILMGTALSVLGILYEWVGRSSGNKYYKMGFGLGLLGLFLLFWVNAAVGIIGNEGQEANLLYNVVFIVAALGSLFSRFSALGMTRTMGVAALVQVLVPVAAYLLWPPPVISWSPGVSGVFLISAFFAVLYLVSAYLFRRAVIN</sequence>
<proteinExistence type="predicted"/>
<name>A0A4R6TLU1_9FLAO</name>
<reference evidence="2 3" key="1">
    <citation type="submission" date="2019-03" db="EMBL/GenBank/DDBJ databases">
        <title>Genomic Encyclopedia of Archaeal and Bacterial Type Strains, Phase II (KMG-II): from individual species to whole genera.</title>
        <authorList>
            <person name="Goeker M."/>
        </authorList>
    </citation>
    <scope>NUCLEOTIDE SEQUENCE [LARGE SCALE GENOMIC DNA]</scope>
    <source>
        <strain evidence="2 3">DSM 18435</strain>
    </source>
</reference>
<comment type="caution">
    <text evidence="2">The sequence shown here is derived from an EMBL/GenBank/DDBJ whole genome shotgun (WGS) entry which is preliminary data.</text>
</comment>
<evidence type="ECO:0000256" key="1">
    <source>
        <dbReference type="SAM" id="Phobius"/>
    </source>
</evidence>
<keyword evidence="1" id="KW-0812">Transmembrane</keyword>
<dbReference type="OrthoDB" id="9813621at2"/>
<gene>
    <name evidence="2" type="ORF">CLV82_0179</name>
</gene>
<evidence type="ECO:0000313" key="2">
    <source>
        <dbReference type="EMBL" id="TDQ32354.1"/>
    </source>
</evidence>
<keyword evidence="1" id="KW-1133">Transmembrane helix</keyword>
<protein>
    <submittedName>
        <fullName evidence="2">Uncharacterized protein</fullName>
    </submittedName>
</protein>
<accession>A0A4R6TLU1</accession>
<evidence type="ECO:0000313" key="3">
    <source>
        <dbReference type="Proteomes" id="UP000295468"/>
    </source>
</evidence>
<feature type="transmembrane region" description="Helical" evidence="1">
    <location>
        <begin position="96"/>
        <end position="113"/>
    </location>
</feature>
<dbReference type="Proteomes" id="UP000295468">
    <property type="component" value="Unassembled WGS sequence"/>
</dbReference>
<feature type="transmembrane region" description="Helical" evidence="1">
    <location>
        <begin position="155"/>
        <end position="175"/>
    </location>
</feature>
<dbReference type="AlphaFoldDB" id="A0A4R6TLU1"/>
<dbReference type="RefSeq" id="WP_133642426.1">
    <property type="nucleotide sequence ID" value="NZ_SNYI01000001.1"/>
</dbReference>
<organism evidence="2 3">
    <name type="scientific">Zeaxanthinibacter enoshimensis</name>
    <dbReference type="NCBI Taxonomy" id="392009"/>
    <lineage>
        <taxon>Bacteria</taxon>
        <taxon>Pseudomonadati</taxon>
        <taxon>Bacteroidota</taxon>
        <taxon>Flavobacteriia</taxon>
        <taxon>Flavobacteriales</taxon>
        <taxon>Flavobacteriaceae</taxon>
        <taxon>Zeaxanthinibacter</taxon>
    </lineage>
</organism>
<feature type="transmembrane region" description="Helical" evidence="1">
    <location>
        <begin position="37"/>
        <end position="56"/>
    </location>
</feature>
<feature type="transmembrane region" description="Helical" evidence="1">
    <location>
        <begin position="125"/>
        <end position="143"/>
    </location>
</feature>
<keyword evidence="1" id="KW-0472">Membrane</keyword>
<dbReference type="EMBL" id="SNYI01000001">
    <property type="protein sequence ID" value="TDQ32354.1"/>
    <property type="molecule type" value="Genomic_DNA"/>
</dbReference>
<keyword evidence="3" id="KW-1185">Reference proteome</keyword>